<evidence type="ECO:0000313" key="7">
    <source>
        <dbReference type="Proteomes" id="UP000568380"/>
    </source>
</evidence>
<dbReference type="SMART" id="SM00382">
    <property type="entry name" value="AAA"/>
    <property type="match status" value="2"/>
</dbReference>
<evidence type="ECO:0000256" key="3">
    <source>
        <dbReference type="ARBA" id="ARBA00022741"/>
    </source>
</evidence>
<reference evidence="6 7" key="1">
    <citation type="submission" date="2020-08" db="EMBL/GenBank/DDBJ databases">
        <title>Genomic Encyclopedia of Type Strains, Phase IV (KMG-IV): sequencing the most valuable type-strain genomes for metagenomic binning, comparative biology and taxonomic classification.</title>
        <authorList>
            <person name="Goeker M."/>
        </authorList>
    </citation>
    <scope>NUCLEOTIDE SEQUENCE [LARGE SCALE GENOMIC DNA]</scope>
    <source>
        <strain evidence="6 7">DSM 45385</strain>
    </source>
</reference>
<name>A0A7W8AEH2_9ACTN</name>
<dbReference type="AlphaFoldDB" id="A0A7W8AEH2"/>
<dbReference type="InterPro" id="IPR027417">
    <property type="entry name" value="P-loop_NTPase"/>
</dbReference>
<dbReference type="GO" id="GO:0005524">
    <property type="term" value="F:ATP binding"/>
    <property type="evidence" value="ECO:0007669"/>
    <property type="project" value="UniProtKB-KW"/>
</dbReference>
<evidence type="ECO:0000256" key="1">
    <source>
        <dbReference type="ARBA" id="ARBA00022448"/>
    </source>
</evidence>
<dbReference type="PANTHER" id="PTHR43790:SF9">
    <property type="entry name" value="GALACTOFURANOSE TRANSPORTER ATP-BINDING PROTEIN YTFR"/>
    <property type="match status" value="1"/>
</dbReference>
<comment type="caution">
    <text evidence="6">The sequence shown here is derived from an EMBL/GenBank/DDBJ whole genome shotgun (WGS) entry which is preliminary data.</text>
</comment>
<sequence>MYLASGIGKRFGGVRALDGARIELRPGSVHALLGENGAGKSTLVKILAGALPPDEGELLLNGAPVRFSTTRDAVRRGVAVVSQEPSLFPDLDVLANLFPACDLRRGGLLLDRKAMARKAGPVLDELELTRPPTTRVGELTLAERQLVEIARALLEDPAVLILDEPTSALQADAAARLLRILAALRSRQVAVAYVSHVLEEVVRLCDEVTVLRDGRNALSAVPMAELTLEKIVRAMVGDRPTAPAARPAPSLDAGTAGLRLRGVHVPGHLDGVDLEARQGEIVGLAGIAGAGQTAVLEVVCGLRIPSAGTLAYPGGGPRPRGLRQAIRAGVAVVPSDRKRLGLMLDKPLWENIAQVRTVALGRTGAWVRAKDLRERAAAATARLRIRASGPDQLAGRLSGGNQQKVVFAKWLEAAPGVVLLDDPTRGVDVAAKAEMHAIVRELAAEGRVVLLTSTDPAELAQVCDRVLVFRKGRVAAELAGERLTDHEILHLAHGANSE</sequence>
<keyword evidence="3" id="KW-0547">Nucleotide-binding</keyword>
<evidence type="ECO:0000256" key="2">
    <source>
        <dbReference type="ARBA" id="ARBA00022737"/>
    </source>
</evidence>
<dbReference type="CDD" id="cd03215">
    <property type="entry name" value="ABC_Carb_Monos_II"/>
    <property type="match status" value="1"/>
</dbReference>
<keyword evidence="7" id="KW-1185">Reference proteome</keyword>
<dbReference type="InterPro" id="IPR003593">
    <property type="entry name" value="AAA+_ATPase"/>
</dbReference>
<dbReference type="PANTHER" id="PTHR43790">
    <property type="entry name" value="CARBOHYDRATE TRANSPORT ATP-BINDING PROTEIN MG119-RELATED"/>
    <property type="match status" value="1"/>
</dbReference>
<evidence type="ECO:0000256" key="4">
    <source>
        <dbReference type="ARBA" id="ARBA00022840"/>
    </source>
</evidence>
<keyword evidence="6" id="KW-0762">Sugar transport</keyword>
<accession>A0A7W8AEH2</accession>
<evidence type="ECO:0000313" key="6">
    <source>
        <dbReference type="EMBL" id="MBB5084169.1"/>
    </source>
</evidence>
<keyword evidence="1" id="KW-0813">Transport</keyword>
<feature type="domain" description="ABC transporter" evidence="5">
    <location>
        <begin position="253"/>
        <end position="496"/>
    </location>
</feature>
<organism evidence="6 7">
    <name type="scientific">Nonomuraea endophytica</name>
    <dbReference type="NCBI Taxonomy" id="714136"/>
    <lineage>
        <taxon>Bacteria</taxon>
        <taxon>Bacillati</taxon>
        <taxon>Actinomycetota</taxon>
        <taxon>Actinomycetes</taxon>
        <taxon>Streptosporangiales</taxon>
        <taxon>Streptosporangiaceae</taxon>
        <taxon>Nonomuraea</taxon>
    </lineage>
</organism>
<protein>
    <submittedName>
        <fullName evidence="6">ABC-type sugar transport system ATPase subunit</fullName>
    </submittedName>
</protein>
<evidence type="ECO:0000259" key="5">
    <source>
        <dbReference type="PROSITE" id="PS50893"/>
    </source>
</evidence>
<dbReference type="PROSITE" id="PS50893">
    <property type="entry name" value="ABC_TRANSPORTER_2"/>
    <property type="match status" value="2"/>
</dbReference>
<feature type="domain" description="ABC transporter" evidence="5">
    <location>
        <begin position="2"/>
        <end position="238"/>
    </location>
</feature>
<dbReference type="InterPro" id="IPR003439">
    <property type="entry name" value="ABC_transporter-like_ATP-bd"/>
</dbReference>
<dbReference type="RefSeq" id="WP_184973868.1">
    <property type="nucleotide sequence ID" value="NZ_JACHIN010000021.1"/>
</dbReference>
<keyword evidence="4" id="KW-0067">ATP-binding</keyword>
<dbReference type="EMBL" id="JACHIN010000021">
    <property type="protein sequence ID" value="MBB5084169.1"/>
    <property type="molecule type" value="Genomic_DNA"/>
</dbReference>
<proteinExistence type="predicted"/>
<dbReference type="GO" id="GO:0016887">
    <property type="term" value="F:ATP hydrolysis activity"/>
    <property type="evidence" value="ECO:0007669"/>
    <property type="project" value="InterPro"/>
</dbReference>
<dbReference type="PROSITE" id="PS00211">
    <property type="entry name" value="ABC_TRANSPORTER_1"/>
    <property type="match status" value="1"/>
</dbReference>
<dbReference type="InterPro" id="IPR017871">
    <property type="entry name" value="ABC_transporter-like_CS"/>
</dbReference>
<dbReference type="SUPFAM" id="SSF52540">
    <property type="entry name" value="P-loop containing nucleoside triphosphate hydrolases"/>
    <property type="match status" value="2"/>
</dbReference>
<keyword evidence="2" id="KW-0677">Repeat</keyword>
<dbReference type="InterPro" id="IPR050107">
    <property type="entry name" value="ABC_carbohydrate_import_ATPase"/>
</dbReference>
<dbReference type="CDD" id="cd03216">
    <property type="entry name" value="ABC_Carb_Monos_I"/>
    <property type="match status" value="1"/>
</dbReference>
<dbReference type="Proteomes" id="UP000568380">
    <property type="component" value="Unassembled WGS sequence"/>
</dbReference>
<dbReference type="Pfam" id="PF00005">
    <property type="entry name" value="ABC_tran"/>
    <property type="match status" value="2"/>
</dbReference>
<dbReference type="Gene3D" id="3.40.50.300">
    <property type="entry name" value="P-loop containing nucleotide triphosphate hydrolases"/>
    <property type="match status" value="2"/>
</dbReference>
<gene>
    <name evidence="6" type="ORF">HNR40_009677</name>
</gene>